<accession>A0ABW9UK79</accession>
<comment type="caution">
    <text evidence="8">The sequence shown here is derived from an EMBL/GenBank/DDBJ whole genome shotgun (WGS) entry which is preliminary data.</text>
</comment>
<feature type="domain" description="Glycoside hydrolase family 31 N-terminal" evidence="6">
    <location>
        <begin position="56"/>
        <end position="218"/>
    </location>
</feature>
<dbReference type="Proteomes" id="UP000467637">
    <property type="component" value="Unassembled WGS sequence"/>
</dbReference>
<dbReference type="CDD" id="cd06593">
    <property type="entry name" value="GH31_xylosidase_YicI"/>
    <property type="match status" value="1"/>
</dbReference>
<dbReference type="InterPro" id="IPR000322">
    <property type="entry name" value="Glyco_hydro_31_TIM"/>
</dbReference>
<dbReference type="SUPFAM" id="SSF74650">
    <property type="entry name" value="Galactose mutarotase-like"/>
    <property type="match status" value="1"/>
</dbReference>
<dbReference type="InterPro" id="IPR011013">
    <property type="entry name" value="Gal_mutarotase_sf_dom"/>
</dbReference>
<keyword evidence="3 4" id="KW-0326">Glycosidase</keyword>
<evidence type="ECO:0000256" key="3">
    <source>
        <dbReference type="ARBA" id="ARBA00023295"/>
    </source>
</evidence>
<evidence type="ECO:0000259" key="5">
    <source>
        <dbReference type="Pfam" id="PF01055"/>
    </source>
</evidence>
<evidence type="ECO:0000313" key="9">
    <source>
        <dbReference type="Proteomes" id="UP000467637"/>
    </source>
</evidence>
<gene>
    <name evidence="8" type="primary">yicI</name>
    <name evidence="8" type="ORF">GON05_34530</name>
</gene>
<keyword evidence="2 4" id="KW-0378">Hydrolase</keyword>
<evidence type="ECO:0000256" key="4">
    <source>
        <dbReference type="RuleBase" id="RU361185"/>
    </source>
</evidence>
<dbReference type="SUPFAM" id="SSF51011">
    <property type="entry name" value="Glycosyl hydrolase domain"/>
    <property type="match status" value="1"/>
</dbReference>
<dbReference type="Gene3D" id="2.60.40.1180">
    <property type="entry name" value="Golgi alpha-mannosidase II"/>
    <property type="match status" value="2"/>
</dbReference>
<organism evidence="8 9">
    <name type="scientific">Paenibacillus anseongense</name>
    <dbReference type="NCBI Taxonomy" id="2682845"/>
    <lineage>
        <taxon>Bacteria</taxon>
        <taxon>Bacillati</taxon>
        <taxon>Bacillota</taxon>
        <taxon>Bacilli</taxon>
        <taxon>Bacillales</taxon>
        <taxon>Paenibacillaceae</taxon>
        <taxon>Paenibacillus</taxon>
    </lineage>
</organism>
<dbReference type="PANTHER" id="PTHR43053">
    <property type="entry name" value="GLYCOSIDASE FAMILY 31"/>
    <property type="match status" value="1"/>
</dbReference>
<feature type="domain" description="Glycosyl hydrolase family 31 C-terminal" evidence="7">
    <location>
        <begin position="583"/>
        <end position="667"/>
    </location>
</feature>
<dbReference type="InterPro" id="IPR048395">
    <property type="entry name" value="Glyco_hydro_31_C"/>
</dbReference>
<evidence type="ECO:0000259" key="7">
    <source>
        <dbReference type="Pfam" id="PF21365"/>
    </source>
</evidence>
<dbReference type="Pfam" id="PF01055">
    <property type="entry name" value="Glyco_hydro_31_2nd"/>
    <property type="match status" value="1"/>
</dbReference>
<evidence type="ECO:0000256" key="1">
    <source>
        <dbReference type="ARBA" id="ARBA00007806"/>
    </source>
</evidence>
<dbReference type="CDD" id="cd14752">
    <property type="entry name" value="GH31_N"/>
    <property type="match status" value="1"/>
</dbReference>
<dbReference type="EMBL" id="WSEM01000037">
    <property type="protein sequence ID" value="MVQ39719.1"/>
    <property type="molecule type" value="Genomic_DNA"/>
</dbReference>
<name>A0ABW9UK79_9BACL</name>
<dbReference type="InterPro" id="IPR017853">
    <property type="entry name" value="GH"/>
</dbReference>
<dbReference type="GO" id="GO:0061634">
    <property type="term" value="F:alpha-D-xyloside xylohydrolase"/>
    <property type="evidence" value="ECO:0007669"/>
    <property type="project" value="UniProtKB-EC"/>
</dbReference>
<dbReference type="PANTHER" id="PTHR43053:SF4">
    <property type="entry name" value="MYOGENESIS-REGULATING GLYCOSIDASE"/>
    <property type="match status" value="1"/>
</dbReference>
<dbReference type="Gene3D" id="2.60.40.1760">
    <property type="entry name" value="glycosyl hydrolase (family 31)"/>
    <property type="match status" value="1"/>
</dbReference>
<dbReference type="InterPro" id="IPR050985">
    <property type="entry name" value="Alpha-glycosidase_related"/>
</dbReference>
<dbReference type="SUPFAM" id="SSF117125">
    <property type="entry name" value="Putative glucosidase YicI, C-terminal domain"/>
    <property type="match status" value="1"/>
</dbReference>
<dbReference type="InterPro" id="IPR025887">
    <property type="entry name" value="Glyco_hydro_31_N_dom"/>
</dbReference>
<sequence>MKFSNGYWMAKEGYTVLNPVDVREVEQNGSSLTVYAAARRIQRKGDTLNGALLTCEISSPIADVIRVRWTHHAGKQTKGPAFELFENPLTPVTIDESGNQVTLKSGNLSVKINKQETWGTEFFYEEKRLTGSNSKGAGHITTDNKDVYFREQLDLGVGEHIYGLGERFTPFVKNGQAVDIWNEDGGTSSEQAYKNVPFYLSSKGYGVFVNHPEHVSFEVGSEVVSKVQFSVPGENMEYFIVGGQTLKDVLNNYTKLTGKPALPPAWSFGLWLTTSFTTNYDEATVNSFIDGMIERDLPLHVFHFDCFWMKEYQWTNFEWDADMFPDPVGMLKRLKDKGLKICVWINSYIGQKSPLFKEGMEQGYLVKTLEDDVWQWDLWQAGMGLVDFTNPAATEWYKGHLRRLIDMGVDCFKTDFGERIPTNVKYHDGSDPLKMHNYYTFLYNKAVFEVLEEKLGKNEAMLFARSATAGGQQFPVHWGGDCSANYDSMAESLRGGLSLGLSGFGFWSHDISGFEKTAPPDIYKRWVAFGLLSSHSRLHGNESYRVPWLFDEEAVDVLRHFTKLKSTLMPYLFESAIQSTEMGIPMMRAMVLDYAADPSTHHLDTQYMLGDNLLVAPIFNDRGQVMYYVPEGRWTDFFGGQIVEGGKWHEETHGYMTLPLLVKPNSLLAIGANDQKPDYDYADGVSLHLFELQDGASAAANLYSLQGELEMTVKAVRRDEEVSFFMQGAKKPYTIVLRGIHEVAGVDGAEWIDSANGIVLTPGTGKTHVVVKL</sequence>
<dbReference type="Pfam" id="PF13802">
    <property type="entry name" value="Gal_mutarotas_2"/>
    <property type="match status" value="1"/>
</dbReference>
<feature type="domain" description="Glycoside hydrolase family 31 TIM barrel" evidence="5">
    <location>
        <begin position="260"/>
        <end position="574"/>
    </location>
</feature>
<dbReference type="NCBIfam" id="NF007940">
    <property type="entry name" value="PRK10658.1"/>
    <property type="match status" value="1"/>
</dbReference>
<dbReference type="SUPFAM" id="SSF51445">
    <property type="entry name" value="(Trans)glycosidases"/>
    <property type="match status" value="1"/>
</dbReference>
<proteinExistence type="inferred from homology"/>
<dbReference type="Gene3D" id="3.20.20.80">
    <property type="entry name" value="Glycosidases"/>
    <property type="match status" value="1"/>
</dbReference>
<dbReference type="RefSeq" id="WP_157326052.1">
    <property type="nucleotide sequence ID" value="NZ_WSEM01000037.1"/>
</dbReference>
<evidence type="ECO:0000256" key="2">
    <source>
        <dbReference type="ARBA" id="ARBA00022801"/>
    </source>
</evidence>
<comment type="similarity">
    <text evidence="1 4">Belongs to the glycosyl hydrolase 31 family.</text>
</comment>
<reference evidence="8 9" key="1">
    <citation type="submission" date="2019-12" db="EMBL/GenBank/DDBJ databases">
        <authorList>
            <person name="Huq M.A."/>
        </authorList>
    </citation>
    <scope>NUCLEOTIDE SEQUENCE [LARGE SCALE GENOMIC DNA]</scope>
    <source>
        <strain evidence="8 9">MAH-34</strain>
    </source>
</reference>
<evidence type="ECO:0000313" key="8">
    <source>
        <dbReference type="EMBL" id="MVQ39719.1"/>
    </source>
</evidence>
<dbReference type="InterPro" id="IPR013780">
    <property type="entry name" value="Glyco_hydro_b"/>
</dbReference>
<dbReference type="Pfam" id="PF21365">
    <property type="entry name" value="Glyco_hydro_31_3rd"/>
    <property type="match status" value="1"/>
</dbReference>
<keyword evidence="9" id="KW-1185">Reference proteome</keyword>
<dbReference type="EC" id="3.2.1.177" evidence="8"/>
<evidence type="ECO:0000259" key="6">
    <source>
        <dbReference type="Pfam" id="PF13802"/>
    </source>
</evidence>
<protein>
    <submittedName>
        <fullName evidence="8">Alpha-xylosidase</fullName>
        <ecNumber evidence="8">3.2.1.177</ecNumber>
    </submittedName>
</protein>